<dbReference type="InterPro" id="IPR006311">
    <property type="entry name" value="TAT_signal"/>
</dbReference>
<protein>
    <submittedName>
        <fullName evidence="1">DUF3500 domain-containing protein</fullName>
    </submittedName>
</protein>
<evidence type="ECO:0000313" key="1">
    <source>
        <dbReference type="EMBL" id="HEN14007.1"/>
    </source>
</evidence>
<accession>A0A7C2JYK1</accession>
<sequence>MRPCPDCDAAPEAAVSRRQFVQTVSATAAAVAVAPTLLRAADSAERKSEPLVRKLYESLTPAQREEICFPWDYTDDRGLLRMHVSNNWQITDKKLASGFFTKDQQDQLEAIFWGLYSPDWHDRIRKQLKDDAGGYGKEQSIAFFGEPGSGHFEMVMTGRHLTIRCDGDCVPHTAFGGPIFYGHAAEGFNEKPNHPGNVYWHQALLANDLFKMLNGQQRKVALIEQAPKESAVHFRGKSPDLPGLPIAELSSDQKGHAQKVLSALMEPYRQVDRDEIGRCLEAQGGFDQCRISFYQSGDLGNDEIWDIWRIEGPSFVWHYRGTPHVHVFVNVADDPSVKITAVG</sequence>
<dbReference type="Pfam" id="PF12006">
    <property type="entry name" value="DUF3500"/>
    <property type="match status" value="1"/>
</dbReference>
<comment type="caution">
    <text evidence="1">The sequence shown here is derived from an EMBL/GenBank/DDBJ whole genome shotgun (WGS) entry which is preliminary data.</text>
</comment>
<dbReference type="InterPro" id="IPR019546">
    <property type="entry name" value="TAT_signal_bac_arc"/>
</dbReference>
<proteinExistence type="predicted"/>
<dbReference type="AlphaFoldDB" id="A0A7C2JYK1"/>
<dbReference type="PROSITE" id="PS51318">
    <property type="entry name" value="TAT"/>
    <property type="match status" value="1"/>
</dbReference>
<dbReference type="EMBL" id="DSOK01000025">
    <property type="protein sequence ID" value="HEN14007.1"/>
    <property type="molecule type" value="Genomic_DNA"/>
</dbReference>
<organism evidence="1">
    <name type="scientific">Schlesneria paludicola</name>
    <dbReference type="NCBI Taxonomy" id="360056"/>
    <lineage>
        <taxon>Bacteria</taxon>
        <taxon>Pseudomonadati</taxon>
        <taxon>Planctomycetota</taxon>
        <taxon>Planctomycetia</taxon>
        <taxon>Planctomycetales</taxon>
        <taxon>Planctomycetaceae</taxon>
        <taxon>Schlesneria</taxon>
    </lineage>
</organism>
<name>A0A7C2JYK1_9PLAN</name>
<gene>
    <name evidence="1" type="ORF">ENQ76_00870</name>
</gene>
<reference evidence="1" key="1">
    <citation type="journal article" date="2020" name="mSystems">
        <title>Genome- and Community-Level Interaction Insights into Carbon Utilization and Element Cycling Functions of Hydrothermarchaeota in Hydrothermal Sediment.</title>
        <authorList>
            <person name="Zhou Z."/>
            <person name="Liu Y."/>
            <person name="Xu W."/>
            <person name="Pan J."/>
            <person name="Luo Z.H."/>
            <person name="Li M."/>
        </authorList>
    </citation>
    <scope>NUCLEOTIDE SEQUENCE [LARGE SCALE GENOMIC DNA]</scope>
    <source>
        <strain evidence="1">SpSt-339</strain>
    </source>
</reference>
<dbReference type="InterPro" id="IPR021889">
    <property type="entry name" value="DUF3500"/>
</dbReference>
<dbReference type="NCBIfam" id="TIGR01409">
    <property type="entry name" value="TAT_signal_seq"/>
    <property type="match status" value="1"/>
</dbReference>